<keyword evidence="5" id="KW-1185">Reference proteome</keyword>
<accession>A0A4S1WEZ9</accession>
<feature type="signal peptide" evidence="2">
    <location>
        <begin position="1"/>
        <end position="22"/>
    </location>
</feature>
<sequence length="627" mass="67865">MTARFLRAALLCAIAYANPAAAQSGAPPAAAYFAQPAIEDAVLSPDGRRVAARTLIDGRARLALFDMSGAAPTIHAVALPEEERLEWHRWLGGDRLLVSLLTEGPHPTTRLASLDLTTGALTQLGTARPAEVDEQVLHVSPDGRFLLLAAPVPGRVTPGVYRIDLTTGATSLAVAPQDHVWDWVADSAGVIRAGMAQDGNRSWLLYRKHEGDRFSRSARGAGDARSGIERFVPIRGTDSGYALAQTPSGRIGLYAYDFAREQLCALLYEDRRVDLDGFQTDPDGRLLGVDYSSDRPETHWFDSHMQQRQRQIDAALPGRANRVLASTPDGLRSLVFSESAGDPGAFYVFGDSRATRVAAVSPTMSDQPAPEMRAVRYRARDGLEISGYLTLPAGRAAHGLPLIVMPHGGPFARDSWGYDPWVRYLADRGYAVLQPNYRGSTGFGRAFVARGDGQWGRGMQDDLDDGIAWLAAQGVADPNRVCIVGASYGGYAAMWAATARPGPYRCAVSFAGISDVGAQLAFDHKTFEERAYRAWKARIQGNAPSLDALSPIAHAASLRIPLMIAHGTADDTVPPDQSVRLHQTLTRLGRAHDYVAYPDQGHTLEGPRDNADFLDRIGRFLAEHNPA</sequence>
<dbReference type="InterPro" id="IPR029058">
    <property type="entry name" value="AB_hydrolase_fold"/>
</dbReference>
<dbReference type="RefSeq" id="WP_135985743.1">
    <property type="nucleotide sequence ID" value="NZ_JAASQM010000003.1"/>
</dbReference>
<dbReference type="Gene3D" id="2.120.10.30">
    <property type="entry name" value="TolB, C-terminal domain"/>
    <property type="match status" value="1"/>
</dbReference>
<dbReference type="PANTHER" id="PTHR42776:SF27">
    <property type="entry name" value="DIPEPTIDYL PEPTIDASE FAMILY MEMBER 6"/>
    <property type="match status" value="1"/>
</dbReference>
<dbReference type="PANTHER" id="PTHR42776">
    <property type="entry name" value="SERINE PEPTIDASE S9 FAMILY MEMBER"/>
    <property type="match status" value="1"/>
</dbReference>
<evidence type="ECO:0000313" key="5">
    <source>
        <dbReference type="Proteomes" id="UP000309848"/>
    </source>
</evidence>
<feature type="chain" id="PRO_5020852488" evidence="2">
    <location>
        <begin position="23"/>
        <end position="627"/>
    </location>
</feature>
<name>A0A4S1WEZ9_9SPHN</name>
<dbReference type="GO" id="GO:0004252">
    <property type="term" value="F:serine-type endopeptidase activity"/>
    <property type="evidence" value="ECO:0007669"/>
    <property type="project" value="TreeGrafter"/>
</dbReference>
<evidence type="ECO:0000256" key="2">
    <source>
        <dbReference type="SAM" id="SignalP"/>
    </source>
</evidence>
<dbReference type="Proteomes" id="UP000309848">
    <property type="component" value="Unassembled WGS sequence"/>
</dbReference>
<gene>
    <name evidence="4" type="ORF">E5A74_13395</name>
</gene>
<feature type="domain" description="Peptidase S9 prolyl oligopeptidase catalytic" evidence="3">
    <location>
        <begin position="422"/>
        <end position="624"/>
    </location>
</feature>
<keyword evidence="1" id="KW-0378">Hydrolase</keyword>
<dbReference type="SUPFAM" id="SSF53474">
    <property type="entry name" value="alpha/beta-Hydrolases"/>
    <property type="match status" value="1"/>
</dbReference>
<evidence type="ECO:0000313" key="4">
    <source>
        <dbReference type="EMBL" id="TGX41601.1"/>
    </source>
</evidence>
<organism evidence="4 5">
    <name type="scientific">Sphingomonas naasensis</name>
    <dbReference type="NCBI Taxonomy" id="1344951"/>
    <lineage>
        <taxon>Bacteria</taxon>
        <taxon>Pseudomonadati</taxon>
        <taxon>Pseudomonadota</taxon>
        <taxon>Alphaproteobacteria</taxon>
        <taxon>Sphingomonadales</taxon>
        <taxon>Sphingomonadaceae</taxon>
        <taxon>Sphingomonas</taxon>
    </lineage>
</organism>
<dbReference type="OrthoDB" id="1094230at2"/>
<dbReference type="Pfam" id="PF00326">
    <property type="entry name" value="Peptidase_S9"/>
    <property type="match status" value="1"/>
</dbReference>
<keyword evidence="2" id="KW-0732">Signal</keyword>
<evidence type="ECO:0000256" key="1">
    <source>
        <dbReference type="ARBA" id="ARBA00022801"/>
    </source>
</evidence>
<evidence type="ECO:0000259" key="3">
    <source>
        <dbReference type="Pfam" id="PF00326"/>
    </source>
</evidence>
<protein>
    <submittedName>
        <fullName evidence="4">S9 family peptidase</fullName>
    </submittedName>
</protein>
<dbReference type="InterPro" id="IPR011044">
    <property type="entry name" value="Quino_amine_DH_bsu"/>
</dbReference>
<dbReference type="InterPro" id="IPR001375">
    <property type="entry name" value="Peptidase_S9_cat"/>
</dbReference>
<dbReference type="SUPFAM" id="SSF50969">
    <property type="entry name" value="YVTN repeat-like/Quinoprotein amine dehydrogenase"/>
    <property type="match status" value="1"/>
</dbReference>
<dbReference type="GO" id="GO:0006508">
    <property type="term" value="P:proteolysis"/>
    <property type="evidence" value="ECO:0007669"/>
    <property type="project" value="InterPro"/>
</dbReference>
<dbReference type="InterPro" id="IPR011042">
    <property type="entry name" value="6-blade_b-propeller_TolB-like"/>
</dbReference>
<comment type="caution">
    <text evidence="4">The sequence shown here is derived from an EMBL/GenBank/DDBJ whole genome shotgun (WGS) entry which is preliminary data.</text>
</comment>
<dbReference type="AlphaFoldDB" id="A0A4S1WEZ9"/>
<dbReference type="EMBL" id="SRXU01000005">
    <property type="protein sequence ID" value="TGX41601.1"/>
    <property type="molecule type" value="Genomic_DNA"/>
</dbReference>
<reference evidence="4 5" key="1">
    <citation type="submission" date="2019-04" db="EMBL/GenBank/DDBJ databases">
        <title>Sphingomonas psychrotolerans sp. nov., isolated from soil in the Tianshan Mountains, Xinjiang, China.</title>
        <authorList>
            <person name="Luo Y."/>
            <person name="Sheng H."/>
        </authorList>
    </citation>
    <scope>NUCLEOTIDE SEQUENCE [LARGE SCALE GENOMIC DNA]</scope>
    <source>
        <strain evidence="4 5">KIS18-15</strain>
    </source>
</reference>
<dbReference type="Gene3D" id="3.40.50.1820">
    <property type="entry name" value="alpha/beta hydrolase"/>
    <property type="match status" value="1"/>
</dbReference>
<proteinExistence type="predicted"/>